<keyword evidence="3" id="KW-1185">Reference proteome</keyword>
<comment type="caution">
    <text evidence="2">The sequence shown here is derived from an EMBL/GenBank/DDBJ whole genome shotgun (WGS) entry which is preliminary data.</text>
</comment>
<gene>
    <name evidence="2" type="ORF">K2173_017677</name>
</gene>
<evidence type="ECO:0000256" key="1">
    <source>
        <dbReference type="SAM" id="Phobius"/>
    </source>
</evidence>
<dbReference type="EMBL" id="JAIWQS010000007">
    <property type="protein sequence ID" value="KAJ8760681.1"/>
    <property type="molecule type" value="Genomic_DNA"/>
</dbReference>
<dbReference type="Proteomes" id="UP001159364">
    <property type="component" value="Linkage Group LG07"/>
</dbReference>
<reference evidence="2 3" key="1">
    <citation type="submission" date="2021-09" db="EMBL/GenBank/DDBJ databases">
        <title>Genomic insights and catalytic innovation underlie evolution of tropane alkaloids biosynthesis.</title>
        <authorList>
            <person name="Wang Y.-J."/>
            <person name="Tian T."/>
            <person name="Huang J.-P."/>
            <person name="Huang S.-X."/>
        </authorList>
    </citation>
    <scope>NUCLEOTIDE SEQUENCE [LARGE SCALE GENOMIC DNA]</scope>
    <source>
        <strain evidence="2">KIB-2018</strain>
        <tissue evidence="2">Leaf</tissue>
    </source>
</reference>
<organism evidence="2 3">
    <name type="scientific">Erythroxylum novogranatense</name>
    <dbReference type="NCBI Taxonomy" id="1862640"/>
    <lineage>
        <taxon>Eukaryota</taxon>
        <taxon>Viridiplantae</taxon>
        <taxon>Streptophyta</taxon>
        <taxon>Embryophyta</taxon>
        <taxon>Tracheophyta</taxon>
        <taxon>Spermatophyta</taxon>
        <taxon>Magnoliopsida</taxon>
        <taxon>eudicotyledons</taxon>
        <taxon>Gunneridae</taxon>
        <taxon>Pentapetalae</taxon>
        <taxon>rosids</taxon>
        <taxon>fabids</taxon>
        <taxon>Malpighiales</taxon>
        <taxon>Erythroxylaceae</taxon>
        <taxon>Erythroxylum</taxon>
    </lineage>
</organism>
<name>A0AAV8T2S0_9ROSI</name>
<evidence type="ECO:0000313" key="3">
    <source>
        <dbReference type="Proteomes" id="UP001159364"/>
    </source>
</evidence>
<sequence length="93" mass="10582">MQNQEEQVADNKRAVFEFEPKGEDCSSSILGNSLLHSDGVGADLTEQQQQHEEELAISSLQQNVPFVGDKVSLFIFQLEWIWLFCLFVPIIKI</sequence>
<keyword evidence="1" id="KW-0812">Transmembrane</keyword>
<proteinExistence type="predicted"/>
<keyword evidence="1" id="KW-0472">Membrane</keyword>
<dbReference type="AlphaFoldDB" id="A0AAV8T2S0"/>
<protein>
    <submittedName>
        <fullName evidence="2">Uncharacterized protein</fullName>
    </submittedName>
</protein>
<accession>A0AAV8T2S0</accession>
<keyword evidence="1" id="KW-1133">Transmembrane helix</keyword>
<feature type="transmembrane region" description="Helical" evidence="1">
    <location>
        <begin position="71"/>
        <end position="91"/>
    </location>
</feature>
<evidence type="ECO:0000313" key="2">
    <source>
        <dbReference type="EMBL" id="KAJ8760681.1"/>
    </source>
</evidence>